<organism evidence="2 3">
    <name type="scientific">Lentzea roselyniae</name>
    <dbReference type="NCBI Taxonomy" id="531940"/>
    <lineage>
        <taxon>Bacteria</taxon>
        <taxon>Bacillati</taxon>
        <taxon>Actinomycetota</taxon>
        <taxon>Actinomycetes</taxon>
        <taxon>Pseudonocardiales</taxon>
        <taxon>Pseudonocardiaceae</taxon>
        <taxon>Lentzea</taxon>
    </lineage>
</organism>
<keyword evidence="1" id="KW-0732">Signal</keyword>
<name>A0ABP7BHI4_9PSEU</name>
<dbReference type="Pfam" id="PF03995">
    <property type="entry name" value="Inhibitor_I36"/>
    <property type="match status" value="1"/>
</dbReference>
<dbReference type="RefSeq" id="WP_146231615.1">
    <property type="nucleotide sequence ID" value="NZ_BAABBE010000016.1"/>
</dbReference>
<reference evidence="3" key="1">
    <citation type="journal article" date="2019" name="Int. J. Syst. Evol. Microbiol.">
        <title>The Global Catalogue of Microorganisms (GCM) 10K type strain sequencing project: providing services to taxonomists for standard genome sequencing and annotation.</title>
        <authorList>
            <consortium name="The Broad Institute Genomics Platform"/>
            <consortium name="The Broad Institute Genome Sequencing Center for Infectious Disease"/>
            <person name="Wu L."/>
            <person name="Ma J."/>
        </authorList>
    </citation>
    <scope>NUCLEOTIDE SEQUENCE [LARGE SCALE GENOMIC DNA]</scope>
    <source>
        <strain evidence="3">JCM 17494</strain>
    </source>
</reference>
<keyword evidence="3" id="KW-1185">Reference proteome</keyword>
<dbReference type="Proteomes" id="UP001500711">
    <property type="component" value="Unassembled WGS sequence"/>
</dbReference>
<evidence type="ECO:0000313" key="3">
    <source>
        <dbReference type="Proteomes" id="UP001500711"/>
    </source>
</evidence>
<evidence type="ECO:0008006" key="4">
    <source>
        <dbReference type="Google" id="ProtNLM"/>
    </source>
</evidence>
<accession>A0ABP7BHI4</accession>
<sequence>MIRKTMMVLAGAAFAASLVSLPASAAPSPSLIEANDVSAAAWSDCPAARMCIWTGLDGNGGIGYFANGDANLGAAPGPSGLNNTAESAWNRSGSRFCFYDGANYSGFLGDVLPGEQGNIKPEYRNRISSLKTC</sequence>
<gene>
    <name evidence="2" type="ORF">GCM10022267_53980</name>
</gene>
<comment type="caution">
    <text evidence="2">The sequence shown here is derived from an EMBL/GenBank/DDBJ whole genome shotgun (WGS) entry which is preliminary data.</text>
</comment>
<dbReference type="EMBL" id="BAABBE010000016">
    <property type="protein sequence ID" value="GAA3661005.1"/>
    <property type="molecule type" value="Genomic_DNA"/>
</dbReference>
<feature type="signal peptide" evidence="1">
    <location>
        <begin position="1"/>
        <end position="25"/>
    </location>
</feature>
<proteinExistence type="predicted"/>
<evidence type="ECO:0000313" key="2">
    <source>
        <dbReference type="EMBL" id="GAA3661005.1"/>
    </source>
</evidence>
<feature type="chain" id="PRO_5045988516" description="Peptidase inhibitor family I36" evidence="1">
    <location>
        <begin position="26"/>
        <end position="133"/>
    </location>
</feature>
<protein>
    <recommendedName>
        <fullName evidence="4">Peptidase inhibitor family I36</fullName>
    </recommendedName>
</protein>
<evidence type="ECO:0000256" key="1">
    <source>
        <dbReference type="SAM" id="SignalP"/>
    </source>
</evidence>
<dbReference type="Gene3D" id="2.60.20.10">
    <property type="entry name" value="Crystallins"/>
    <property type="match status" value="1"/>
</dbReference>